<evidence type="ECO:0000256" key="3">
    <source>
        <dbReference type="ARBA" id="ARBA00023082"/>
    </source>
</evidence>
<evidence type="ECO:0000256" key="4">
    <source>
        <dbReference type="ARBA" id="ARBA00023125"/>
    </source>
</evidence>
<dbReference type="InterPro" id="IPR014284">
    <property type="entry name" value="RNA_pol_sigma-70_dom"/>
</dbReference>
<dbReference type="Pfam" id="PF04542">
    <property type="entry name" value="Sigma70_r2"/>
    <property type="match status" value="1"/>
</dbReference>
<dbReference type="GO" id="GO:0003677">
    <property type="term" value="F:DNA binding"/>
    <property type="evidence" value="ECO:0007669"/>
    <property type="project" value="UniProtKB-KW"/>
</dbReference>
<evidence type="ECO:0000256" key="5">
    <source>
        <dbReference type="ARBA" id="ARBA00023163"/>
    </source>
</evidence>
<dbReference type="EMBL" id="AP025628">
    <property type="protein sequence ID" value="BDG61020.1"/>
    <property type="molecule type" value="Genomic_DNA"/>
</dbReference>
<keyword evidence="5" id="KW-0804">Transcription</keyword>
<dbReference type="SUPFAM" id="SSF88946">
    <property type="entry name" value="Sigma2 domain of RNA polymerase sigma factors"/>
    <property type="match status" value="1"/>
</dbReference>
<evidence type="ECO:0000256" key="1">
    <source>
        <dbReference type="ARBA" id="ARBA00010641"/>
    </source>
</evidence>
<dbReference type="KEGG" id="cmic:caldi_21100"/>
<name>A0AA35CKM1_9FIRM</name>
<reference evidence="8" key="1">
    <citation type="submission" date="2022-03" db="EMBL/GenBank/DDBJ databases">
        <title>Complete genome sequence of Caldinitratiruptor microaerophilus.</title>
        <authorList>
            <person name="Mukaiyama R."/>
            <person name="Nishiyama T."/>
            <person name="Ueda K."/>
        </authorList>
    </citation>
    <scope>NUCLEOTIDE SEQUENCE</scope>
    <source>
        <strain evidence="8">JCM 16183</strain>
    </source>
</reference>
<dbReference type="Gene3D" id="1.10.1740.10">
    <property type="match status" value="1"/>
</dbReference>
<dbReference type="InterPro" id="IPR007627">
    <property type="entry name" value="RNA_pol_sigma70_r2"/>
</dbReference>
<dbReference type="RefSeq" id="WP_264841701.1">
    <property type="nucleotide sequence ID" value="NZ_AP025628.1"/>
</dbReference>
<dbReference type="Gene3D" id="1.10.10.10">
    <property type="entry name" value="Winged helix-like DNA-binding domain superfamily/Winged helix DNA-binding domain"/>
    <property type="match status" value="1"/>
</dbReference>
<dbReference type="PANTHER" id="PTHR43133:SF8">
    <property type="entry name" value="RNA POLYMERASE SIGMA FACTOR HI_1459-RELATED"/>
    <property type="match status" value="1"/>
</dbReference>
<keyword evidence="9" id="KW-1185">Reference proteome</keyword>
<dbReference type="NCBIfam" id="TIGR02937">
    <property type="entry name" value="sigma70-ECF"/>
    <property type="match status" value="1"/>
</dbReference>
<evidence type="ECO:0000259" key="6">
    <source>
        <dbReference type="Pfam" id="PF04542"/>
    </source>
</evidence>
<proteinExistence type="inferred from homology"/>
<feature type="domain" description="RNA polymerase sigma factor 70 region 4 type 2" evidence="7">
    <location>
        <begin position="130"/>
        <end position="182"/>
    </location>
</feature>
<dbReference type="Pfam" id="PF08281">
    <property type="entry name" value="Sigma70_r4_2"/>
    <property type="match status" value="1"/>
</dbReference>
<dbReference type="GO" id="GO:0006352">
    <property type="term" value="P:DNA-templated transcription initiation"/>
    <property type="evidence" value="ECO:0007669"/>
    <property type="project" value="InterPro"/>
</dbReference>
<dbReference type="InterPro" id="IPR013249">
    <property type="entry name" value="RNA_pol_sigma70_r4_t2"/>
</dbReference>
<gene>
    <name evidence="8" type="ORF">caldi_21100</name>
</gene>
<organism evidence="8 9">
    <name type="scientific">Caldinitratiruptor microaerophilus</name>
    <dbReference type="NCBI Taxonomy" id="671077"/>
    <lineage>
        <taxon>Bacteria</taxon>
        <taxon>Bacillati</taxon>
        <taxon>Bacillota</taxon>
        <taxon>Clostridia</taxon>
        <taxon>Eubacteriales</taxon>
        <taxon>Symbiobacteriaceae</taxon>
        <taxon>Caldinitratiruptor</taxon>
    </lineage>
</organism>
<evidence type="ECO:0000313" key="9">
    <source>
        <dbReference type="Proteomes" id="UP001163687"/>
    </source>
</evidence>
<dbReference type="InterPro" id="IPR013324">
    <property type="entry name" value="RNA_pol_sigma_r3/r4-like"/>
</dbReference>
<dbReference type="SUPFAM" id="SSF88659">
    <property type="entry name" value="Sigma3 and sigma4 domains of RNA polymerase sigma factors"/>
    <property type="match status" value="1"/>
</dbReference>
<dbReference type="AlphaFoldDB" id="A0AA35CKM1"/>
<evidence type="ECO:0000259" key="7">
    <source>
        <dbReference type="Pfam" id="PF08281"/>
    </source>
</evidence>
<dbReference type="PANTHER" id="PTHR43133">
    <property type="entry name" value="RNA POLYMERASE ECF-TYPE SIGMA FACTO"/>
    <property type="match status" value="1"/>
</dbReference>
<dbReference type="InterPro" id="IPR013325">
    <property type="entry name" value="RNA_pol_sigma_r2"/>
</dbReference>
<dbReference type="GO" id="GO:0016987">
    <property type="term" value="F:sigma factor activity"/>
    <property type="evidence" value="ECO:0007669"/>
    <property type="project" value="UniProtKB-KW"/>
</dbReference>
<feature type="domain" description="RNA polymerase sigma-70 region 2" evidence="6">
    <location>
        <begin position="24"/>
        <end position="91"/>
    </location>
</feature>
<keyword evidence="2" id="KW-0805">Transcription regulation</keyword>
<sequence>MNSSDESRLVERARAGDVAAFEALISQYEKRVYGLAYRLTGNHEDASDMAQEAFVRAYTSLAEFRGDSSFSTWLHRIVYNACRDELRRRQRQRVSSLDEPMDKDDGELARQWADPADGPEQALERRELQRLVREAVLDLDEDHRDILILRDFQDLTYEQIRDVLGVSLGTVKSRLNRARAALKEALRSRLADRELFAPAAVYRARRRRGGEL</sequence>
<evidence type="ECO:0000256" key="2">
    <source>
        <dbReference type="ARBA" id="ARBA00023015"/>
    </source>
</evidence>
<comment type="similarity">
    <text evidence="1">Belongs to the sigma-70 factor family. ECF subfamily.</text>
</comment>
<keyword evidence="4" id="KW-0238">DNA-binding</keyword>
<dbReference type="InterPro" id="IPR039425">
    <property type="entry name" value="RNA_pol_sigma-70-like"/>
</dbReference>
<accession>A0AA35CKM1</accession>
<evidence type="ECO:0000313" key="8">
    <source>
        <dbReference type="EMBL" id="BDG61020.1"/>
    </source>
</evidence>
<keyword evidence="3" id="KW-0731">Sigma factor</keyword>
<dbReference type="InterPro" id="IPR036388">
    <property type="entry name" value="WH-like_DNA-bd_sf"/>
</dbReference>
<dbReference type="CDD" id="cd06171">
    <property type="entry name" value="Sigma70_r4"/>
    <property type="match status" value="1"/>
</dbReference>
<dbReference type="Proteomes" id="UP001163687">
    <property type="component" value="Chromosome"/>
</dbReference>
<protein>
    <submittedName>
        <fullName evidence="8">RNA polymerase sigma factor</fullName>
    </submittedName>
</protein>